<dbReference type="Pfam" id="PF00005">
    <property type="entry name" value="ABC_tran"/>
    <property type="match status" value="1"/>
</dbReference>
<dbReference type="InterPro" id="IPR003593">
    <property type="entry name" value="AAA+_ATPase"/>
</dbReference>
<dbReference type="SMART" id="SM00382">
    <property type="entry name" value="AAA"/>
    <property type="match status" value="1"/>
</dbReference>
<feature type="transmembrane region" description="Helical" evidence="8">
    <location>
        <begin position="119"/>
        <end position="143"/>
    </location>
</feature>
<comment type="caution">
    <text evidence="11">The sequence shown here is derived from an EMBL/GenBank/DDBJ whole genome shotgun (WGS) entry which is preliminary data.</text>
</comment>
<evidence type="ECO:0000313" key="12">
    <source>
        <dbReference type="Proteomes" id="UP001642464"/>
    </source>
</evidence>
<dbReference type="Gene3D" id="1.20.1560.10">
    <property type="entry name" value="ABC transporter type 1, transmembrane domain"/>
    <property type="match status" value="1"/>
</dbReference>
<evidence type="ECO:0000256" key="5">
    <source>
        <dbReference type="ARBA" id="ARBA00022840"/>
    </source>
</evidence>
<feature type="domain" description="ABC transmembrane type-1" evidence="10">
    <location>
        <begin position="1"/>
        <end position="189"/>
    </location>
</feature>
<evidence type="ECO:0000256" key="6">
    <source>
        <dbReference type="ARBA" id="ARBA00022989"/>
    </source>
</evidence>
<evidence type="ECO:0000313" key="11">
    <source>
        <dbReference type="EMBL" id="CAK8993741.1"/>
    </source>
</evidence>
<evidence type="ECO:0000256" key="3">
    <source>
        <dbReference type="ARBA" id="ARBA00022692"/>
    </source>
</evidence>
<dbReference type="CDD" id="cd18577">
    <property type="entry name" value="ABC_6TM_Pgp_ABCB1_D1_like"/>
    <property type="match status" value="1"/>
</dbReference>
<dbReference type="Proteomes" id="UP001642464">
    <property type="component" value="Unassembled WGS sequence"/>
</dbReference>
<feature type="transmembrane region" description="Helical" evidence="8">
    <location>
        <begin position="12"/>
        <end position="32"/>
    </location>
</feature>
<dbReference type="PROSITE" id="PS50929">
    <property type="entry name" value="ABC_TM1F"/>
    <property type="match status" value="2"/>
</dbReference>
<comment type="subcellular location">
    <subcellularLocation>
        <location evidence="1">Membrane</location>
        <topology evidence="1">Multi-pass membrane protein</topology>
    </subcellularLocation>
</comment>
<evidence type="ECO:0000256" key="8">
    <source>
        <dbReference type="SAM" id="Phobius"/>
    </source>
</evidence>
<dbReference type="InterPro" id="IPR011527">
    <property type="entry name" value="ABC1_TM_dom"/>
</dbReference>
<dbReference type="InterPro" id="IPR027417">
    <property type="entry name" value="P-loop_NTPase"/>
</dbReference>
<evidence type="ECO:0000256" key="2">
    <source>
        <dbReference type="ARBA" id="ARBA00007577"/>
    </source>
</evidence>
<feature type="domain" description="ABC transporter" evidence="9">
    <location>
        <begin position="228"/>
        <end position="467"/>
    </location>
</feature>
<feature type="transmembrane region" description="Helical" evidence="8">
    <location>
        <begin position="541"/>
        <end position="569"/>
    </location>
</feature>
<keyword evidence="3 8" id="KW-0812">Transmembrane</keyword>
<protein>
    <submittedName>
        <fullName evidence="11">ABC transporter B family member 3 (ABC transporter ABCB.3)</fullName>
    </submittedName>
</protein>
<evidence type="ECO:0000259" key="9">
    <source>
        <dbReference type="PROSITE" id="PS50893"/>
    </source>
</evidence>
<dbReference type="InterPro" id="IPR036640">
    <property type="entry name" value="ABC1_TM_sf"/>
</dbReference>
<keyword evidence="12" id="KW-1185">Reference proteome</keyword>
<organism evidence="11 12">
    <name type="scientific">Durusdinium trenchii</name>
    <dbReference type="NCBI Taxonomy" id="1381693"/>
    <lineage>
        <taxon>Eukaryota</taxon>
        <taxon>Sar</taxon>
        <taxon>Alveolata</taxon>
        <taxon>Dinophyceae</taxon>
        <taxon>Suessiales</taxon>
        <taxon>Symbiodiniaceae</taxon>
        <taxon>Durusdinium</taxon>
    </lineage>
</organism>
<reference evidence="11 12" key="1">
    <citation type="submission" date="2024-02" db="EMBL/GenBank/DDBJ databases">
        <authorList>
            <person name="Chen Y."/>
            <person name="Shah S."/>
            <person name="Dougan E. K."/>
            <person name="Thang M."/>
            <person name="Chan C."/>
        </authorList>
    </citation>
    <scope>NUCLEOTIDE SEQUENCE [LARGE SCALE GENOMIC DNA]</scope>
</reference>
<proteinExistence type="inferred from homology"/>
<keyword evidence="6 8" id="KW-1133">Transmembrane helix</keyword>
<feature type="transmembrane region" description="Helical" evidence="8">
    <location>
        <begin position="163"/>
        <end position="188"/>
    </location>
</feature>
<evidence type="ECO:0000256" key="7">
    <source>
        <dbReference type="ARBA" id="ARBA00023136"/>
    </source>
</evidence>
<dbReference type="PROSITE" id="PS00211">
    <property type="entry name" value="ABC_TRANSPORTER_1"/>
    <property type="match status" value="1"/>
</dbReference>
<keyword evidence="5" id="KW-0067">ATP-binding</keyword>
<evidence type="ECO:0000256" key="1">
    <source>
        <dbReference type="ARBA" id="ARBA00004141"/>
    </source>
</evidence>
<gene>
    <name evidence="11" type="ORF">SCF082_LOCUS3636</name>
</gene>
<dbReference type="InterPro" id="IPR039421">
    <property type="entry name" value="Type_1_exporter"/>
</dbReference>
<sequence>MDIAMVQIFMSAGLGFLIASLGQFVSGLVVAFLHGWQLTLIVCATLPFLICTGHGFAKQLERQATEQAKDFAKASTVAEESLMGVRTVAAFGTEEFQQRRFGAHLDTARRGGVRSGIRIGIFWGLQNFSFAVLYAVTLWFGGHVLIAGRMKDHQDAQVNGGDVIVVLIALITGMTGISTFSGYAPGLFKAVASAKSLKEMIRWKDRDIEPDHFWDEEASPSLADLQSIEFRSVVFNYPLQPEKVVLSKLSFFISKGQKVAFVGESGCGKSTTIQLILRFYDPKSGEIVINGTPLQRLPVRSWRRMLGYVGQHPVLFATSAMENIKASGQSASGYIIHVADRVLHGFGLFRVGEQMEKLYEHAGGMLSGGQRQRVAIARALARKPKALLLDEATSALDNESERMVQETLDCLEETLGRALTTISIAHRLTTIAKSDMIYMLKEGHVCEQGTHQELMAKQGEYYSMASLQRLPSKWGDRCRGDRKMQRGEDVKGQSDHDSCVIPLALLAVLLAACSAPAQAYFFNRAILSFYSESLEEMLKQLDAACIGLLLVGLVFGVGVFLQNSLFTYMQEGISKRLRRDAFGSTLRMDMSFFDKPENQTASLLVSIERHMTRLSQIFGVNLANTIGGVLTCVACLSMGFCGSWVLALVLLCILPIGFGLATSLSTSAARPWPSAERAYAEASQTTTEAVTSIRTVRALRAEEPTPVGSHTHSGDGMVKGNLGWVQKGVLDEWFFGIDDGERVVCCEGEVCIELAEDARMDS</sequence>
<dbReference type="Gene3D" id="3.40.50.300">
    <property type="entry name" value="P-loop containing nucleotide triphosphate hydrolases"/>
    <property type="match status" value="1"/>
</dbReference>
<dbReference type="PANTHER" id="PTHR43394:SF27">
    <property type="entry name" value="ATP-DEPENDENT TRANSLOCASE ABCB1-LIKE"/>
    <property type="match status" value="1"/>
</dbReference>
<evidence type="ECO:0000256" key="4">
    <source>
        <dbReference type="ARBA" id="ARBA00022741"/>
    </source>
</evidence>
<evidence type="ECO:0000259" key="10">
    <source>
        <dbReference type="PROSITE" id="PS50929"/>
    </source>
</evidence>
<feature type="domain" description="ABC transmembrane type-1" evidence="10">
    <location>
        <begin position="503"/>
        <end position="703"/>
    </location>
</feature>
<dbReference type="PANTHER" id="PTHR43394">
    <property type="entry name" value="ATP-DEPENDENT PERMEASE MDL1, MITOCHONDRIAL"/>
    <property type="match status" value="1"/>
</dbReference>
<dbReference type="EMBL" id="CAXAMM010001869">
    <property type="protein sequence ID" value="CAK8993741.1"/>
    <property type="molecule type" value="Genomic_DNA"/>
</dbReference>
<name>A0ABP0HVT8_9DINO</name>
<feature type="transmembrane region" description="Helical" evidence="8">
    <location>
        <begin position="500"/>
        <end position="521"/>
    </location>
</feature>
<comment type="similarity">
    <text evidence="2">Belongs to the ABC transporter superfamily. ABCB family. Multidrug resistance exporter (TC 3.A.1.201) subfamily.</text>
</comment>
<dbReference type="SUPFAM" id="SSF52540">
    <property type="entry name" value="P-loop containing nucleoside triphosphate hydrolases"/>
    <property type="match status" value="1"/>
</dbReference>
<dbReference type="SUPFAM" id="SSF90123">
    <property type="entry name" value="ABC transporter transmembrane region"/>
    <property type="match status" value="2"/>
</dbReference>
<keyword evidence="7 8" id="KW-0472">Membrane</keyword>
<feature type="transmembrane region" description="Helical" evidence="8">
    <location>
        <begin position="617"/>
        <end position="639"/>
    </location>
</feature>
<dbReference type="Pfam" id="PF00664">
    <property type="entry name" value="ABC_membrane"/>
    <property type="match status" value="2"/>
</dbReference>
<feature type="transmembrane region" description="Helical" evidence="8">
    <location>
        <begin position="38"/>
        <end position="57"/>
    </location>
</feature>
<keyword evidence="4" id="KW-0547">Nucleotide-binding</keyword>
<dbReference type="PROSITE" id="PS50893">
    <property type="entry name" value="ABC_TRANSPORTER_2"/>
    <property type="match status" value="1"/>
</dbReference>
<dbReference type="InterPro" id="IPR017871">
    <property type="entry name" value="ABC_transporter-like_CS"/>
</dbReference>
<feature type="transmembrane region" description="Helical" evidence="8">
    <location>
        <begin position="645"/>
        <end position="664"/>
    </location>
</feature>
<dbReference type="InterPro" id="IPR003439">
    <property type="entry name" value="ABC_transporter-like_ATP-bd"/>
</dbReference>
<accession>A0ABP0HVT8</accession>